<dbReference type="EMBL" id="BMFS01000003">
    <property type="protein sequence ID" value="GGG96505.1"/>
    <property type="molecule type" value="Genomic_DNA"/>
</dbReference>
<evidence type="ECO:0000313" key="3">
    <source>
        <dbReference type="Proteomes" id="UP000648722"/>
    </source>
</evidence>
<protein>
    <submittedName>
        <fullName evidence="2">Uncharacterized protein</fullName>
    </submittedName>
</protein>
<gene>
    <name evidence="2" type="ORF">GCM10007420_10240</name>
</gene>
<feature type="signal peptide" evidence="1">
    <location>
        <begin position="1"/>
        <end position="24"/>
    </location>
</feature>
<keyword evidence="1" id="KW-0732">Signal</keyword>
<feature type="chain" id="PRO_5045865739" evidence="1">
    <location>
        <begin position="25"/>
        <end position="120"/>
    </location>
</feature>
<comment type="caution">
    <text evidence="2">The sequence shown here is derived from an EMBL/GenBank/DDBJ whole genome shotgun (WGS) entry which is preliminary data.</text>
</comment>
<evidence type="ECO:0000256" key="1">
    <source>
        <dbReference type="SAM" id="SignalP"/>
    </source>
</evidence>
<sequence length="120" mass="11990">MVSMRAFIASLVVLAFAVTGTANCALAQPAAIPAENAAMPAAHPPCHEPAGETVQPDHAAVHGEDDCTGGAACIDCALAAGLTADMDPVSGFALQGAPRLFVVKTARTGPIAHDPPPPRA</sequence>
<dbReference type="Proteomes" id="UP000648722">
    <property type="component" value="Unassembled WGS sequence"/>
</dbReference>
<reference evidence="3" key="1">
    <citation type="journal article" date="2019" name="Int. J. Syst. Evol. Microbiol.">
        <title>The Global Catalogue of Microorganisms (GCM) 10K type strain sequencing project: providing services to taxonomists for standard genome sequencing and annotation.</title>
        <authorList>
            <consortium name="The Broad Institute Genomics Platform"/>
            <consortium name="The Broad Institute Genome Sequencing Center for Infectious Disease"/>
            <person name="Wu L."/>
            <person name="Ma J."/>
        </authorList>
    </citation>
    <scope>NUCLEOTIDE SEQUENCE [LARGE SCALE GENOMIC DNA]</scope>
    <source>
        <strain evidence="3">CGMCC 1.12766</strain>
    </source>
</reference>
<accession>A0ABQ1XKU2</accession>
<organism evidence="2 3">
    <name type="scientific">Glycocaulis albus</name>
    <dbReference type="NCBI Taxonomy" id="1382801"/>
    <lineage>
        <taxon>Bacteria</taxon>
        <taxon>Pseudomonadati</taxon>
        <taxon>Pseudomonadota</taxon>
        <taxon>Alphaproteobacteria</taxon>
        <taxon>Maricaulales</taxon>
        <taxon>Maricaulaceae</taxon>
        <taxon>Glycocaulis</taxon>
    </lineage>
</organism>
<proteinExistence type="predicted"/>
<keyword evidence="3" id="KW-1185">Reference proteome</keyword>
<evidence type="ECO:0000313" key="2">
    <source>
        <dbReference type="EMBL" id="GGG96505.1"/>
    </source>
</evidence>
<name>A0ABQ1XKU2_9PROT</name>